<evidence type="ECO:0000313" key="2">
    <source>
        <dbReference type="Proteomes" id="UP001476247"/>
    </source>
</evidence>
<protein>
    <submittedName>
        <fullName evidence="1">Uncharacterized protein</fullName>
    </submittedName>
</protein>
<name>A0ABP9XZ49_9FUNG</name>
<accession>A0ABP9XZ49</accession>
<dbReference type="EMBL" id="BAABUJ010000012">
    <property type="protein sequence ID" value="GAA5799327.1"/>
    <property type="molecule type" value="Genomic_DNA"/>
</dbReference>
<sequence>MQIQGRSSQNINSRLGPREVEVVEVNSDNETTVSFGDEGSVCPREEAPEFNFLNLLEIEPEQTYDTVTKEKVNEYNAMVISEEVKADIWEYESRMTDITNHKKRNIELMNRMAVNIIKICHMQLPMPKDKNEYGRYLHLRGFYINNLTGDSKKPGRTLTLKNQIKRIDDYECYEWYSNLPKQV</sequence>
<dbReference type="Proteomes" id="UP001476247">
    <property type="component" value="Unassembled WGS sequence"/>
</dbReference>
<reference evidence="1 2" key="1">
    <citation type="submission" date="2024-04" db="EMBL/GenBank/DDBJ databases">
        <title>genome sequences of Mucor flavus KT1a and Helicostylum pulchrum KT1b strains isolation_sourced from the surface of a dry-aged beef.</title>
        <authorList>
            <person name="Toyotome T."/>
            <person name="Hosono M."/>
            <person name="Torimaru M."/>
            <person name="Fukuda K."/>
            <person name="Mikami N."/>
        </authorList>
    </citation>
    <scope>NUCLEOTIDE SEQUENCE [LARGE SCALE GENOMIC DNA]</scope>
    <source>
        <strain evidence="1 2">KT1b</strain>
    </source>
</reference>
<keyword evidence="2" id="KW-1185">Reference proteome</keyword>
<gene>
    <name evidence="1" type="ORF">HPULCUR_004739</name>
</gene>
<comment type="caution">
    <text evidence="1">The sequence shown here is derived from an EMBL/GenBank/DDBJ whole genome shotgun (WGS) entry which is preliminary data.</text>
</comment>
<organism evidence="1 2">
    <name type="scientific">Helicostylum pulchrum</name>
    <dbReference type="NCBI Taxonomy" id="562976"/>
    <lineage>
        <taxon>Eukaryota</taxon>
        <taxon>Fungi</taxon>
        <taxon>Fungi incertae sedis</taxon>
        <taxon>Mucoromycota</taxon>
        <taxon>Mucoromycotina</taxon>
        <taxon>Mucoromycetes</taxon>
        <taxon>Mucorales</taxon>
        <taxon>Mucorineae</taxon>
        <taxon>Mucoraceae</taxon>
        <taxon>Helicostylum</taxon>
    </lineage>
</organism>
<proteinExistence type="predicted"/>
<evidence type="ECO:0000313" key="1">
    <source>
        <dbReference type="EMBL" id="GAA5799327.1"/>
    </source>
</evidence>